<proteinExistence type="predicted"/>
<organism evidence="1 2">
    <name type="scientific">Sinocyclocheilus anshuiensis</name>
    <dbReference type="NCBI Taxonomy" id="1608454"/>
    <lineage>
        <taxon>Eukaryota</taxon>
        <taxon>Metazoa</taxon>
        <taxon>Chordata</taxon>
        <taxon>Craniata</taxon>
        <taxon>Vertebrata</taxon>
        <taxon>Euteleostomi</taxon>
        <taxon>Actinopterygii</taxon>
        <taxon>Neopterygii</taxon>
        <taxon>Teleostei</taxon>
        <taxon>Ostariophysi</taxon>
        <taxon>Cypriniformes</taxon>
        <taxon>Cyprinidae</taxon>
        <taxon>Cyprininae</taxon>
        <taxon>Sinocyclocheilus</taxon>
    </lineage>
</organism>
<dbReference type="InterPro" id="IPR027417">
    <property type="entry name" value="P-loop_NTPase"/>
</dbReference>
<keyword evidence="2" id="KW-1185">Reference proteome</keyword>
<reference evidence="1" key="2">
    <citation type="submission" date="2025-09" db="UniProtKB">
        <authorList>
            <consortium name="Ensembl"/>
        </authorList>
    </citation>
    <scope>IDENTIFICATION</scope>
</reference>
<evidence type="ECO:0000313" key="1">
    <source>
        <dbReference type="Ensembl" id="ENSSANP00000034751.1"/>
    </source>
</evidence>
<sequence>MSSTAVPKPSPTLSVLDNLSISSLLSGDLEEDGERADEDLGDLEVNPYDGLPYSSRYYSLLEERKQLPVWSLKLSLLEHMESHSMIVLSADGGTGKSTQQCSDSFITGITQLLHYKI</sequence>
<dbReference type="Gene3D" id="3.40.50.300">
    <property type="entry name" value="P-loop containing nucleotide triphosphate hydrolases"/>
    <property type="match status" value="1"/>
</dbReference>
<dbReference type="Proteomes" id="UP000472260">
    <property type="component" value="Unassembled WGS sequence"/>
</dbReference>
<evidence type="ECO:0000313" key="2">
    <source>
        <dbReference type="Proteomes" id="UP000472260"/>
    </source>
</evidence>
<name>A0A671MMV1_9TELE</name>
<protein>
    <submittedName>
        <fullName evidence="1">Uncharacterized protein</fullName>
    </submittedName>
</protein>
<reference evidence="1" key="1">
    <citation type="submission" date="2025-08" db="UniProtKB">
        <authorList>
            <consortium name="Ensembl"/>
        </authorList>
    </citation>
    <scope>IDENTIFICATION</scope>
</reference>
<dbReference type="Ensembl" id="ENSSANT00000037014.1">
    <property type="protein sequence ID" value="ENSSANP00000034751.1"/>
    <property type="gene ID" value="ENSSANG00000017825.1"/>
</dbReference>
<dbReference type="AlphaFoldDB" id="A0A671MMV1"/>
<accession>A0A671MMV1</accession>